<sequence>MARSSTALDTPPRPRQQGIHDVVSSRLSLYHIRNDTLPAHCPSLLHSAPPPLQQHPQITATPPHTHPIRPTTKVIHQNTTTPPQHSPNTAVPANCCHQSQHCDLTLPAFLPGSLPPVPRQPACLPACLPLPE</sequence>
<feature type="compositionally biased region" description="Low complexity" evidence="1">
    <location>
        <begin position="54"/>
        <end position="70"/>
    </location>
</feature>
<accession>A0A5B7CKJ3</accession>
<dbReference type="Proteomes" id="UP000324222">
    <property type="component" value="Unassembled WGS sequence"/>
</dbReference>
<gene>
    <name evidence="2" type="ORF">E2C01_001482</name>
</gene>
<evidence type="ECO:0000313" key="3">
    <source>
        <dbReference type="Proteomes" id="UP000324222"/>
    </source>
</evidence>
<comment type="caution">
    <text evidence="2">The sequence shown here is derived from an EMBL/GenBank/DDBJ whole genome shotgun (WGS) entry which is preliminary data.</text>
</comment>
<keyword evidence="3" id="KW-1185">Reference proteome</keyword>
<evidence type="ECO:0000256" key="1">
    <source>
        <dbReference type="SAM" id="MobiDB-lite"/>
    </source>
</evidence>
<reference evidence="2 3" key="1">
    <citation type="submission" date="2019-05" db="EMBL/GenBank/DDBJ databases">
        <title>Another draft genome of Portunus trituberculatus and its Hox gene families provides insights of decapod evolution.</title>
        <authorList>
            <person name="Jeong J.-H."/>
            <person name="Song I."/>
            <person name="Kim S."/>
            <person name="Choi T."/>
            <person name="Kim D."/>
            <person name="Ryu S."/>
            <person name="Kim W."/>
        </authorList>
    </citation>
    <scope>NUCLEOTIDE SEQUENCE [LARGE SCALE GENOMIC DNA]</scope>
    <source>
        <tissue evidence="2">Muscle</tissue>
    </source>
</reference>
<proteinExistence type="predicted"/>
<name>A0A5B7CKJ3_PORTR</name>
<dbReference type="EMBL" id="VSRR010000047">
    <property type="protein sequence ID" value="MPC08886.1"/>
    <property type="molecule type" value="Genomic_DNA"/>
</dbReference>
<feature type="region of interest" description="Disordered" evidence="1">
    <location>
        <begin position="41"/>
        <end position="70"/>
    </location>
</feature>
<dbReference type="AlphaFoldDB" id="A0A5B7CKJ3"/>
<protein>
    <submittedName>
        <fullName evidence="2">Uncharacterized protein</fullName>
    </submittedName>
</protein>
<organism evidence="2 3">
    <name type="scientific">Portunus trituberculatus</name>
    <name type="common">Swimming crab</name>
    <name type="synonym">Neptunus trituberculatus</name>
    <dbReference type="NCBI Taxonomy" id="210409"/>
    <lineage>
        <taxon>Eukaryota</taxon>
        <taxon>Metazoa</taxon>
        <taxon>Ecdysozoa</taxon>
        <taxon>Arthropoda</taxon>
        <taxon>Crustacea</taxon>
        <taxon>Multicrustacea</taxon>
        <taxon>Malacostraca</taxon>
        <taxon>Eumalacostraca</taxon>
        <taxon>Eucarida</taxon>
        <taxon>Decapoda</taxon>
        <taxon>Pleocyemata</taxon>
        <taxon>Brachyura</taxon>
        <taxon>Eubrachyura</taxon>
        <taxon>Portunoidea</taxon>
        <taxon>Portunidae</taxon>
        <taxon>Portuninae</taxon>
        <taxon>Portunus</taxon>
    </lineage>
</organism>
<evidence type="ECO:0000313" key="2">
    <source>
        <dbReference type="EMBL" id="MPC08886.1"/>
    </source>
</evidence>